<comment type="subunit">
    <text evidence="2 10">Heterodimer of HisH and HisF.</text>
</comment>
<dbReference type="NCBIfam" id="TIGR01855">
    <property type="entry name" value="IMP_synth_hisH"/>
    <property type="match status" value="1"/>
</dbReference>
<comment type="catalytic activity">
    <reaction evidence="9 10">
        <text>L-glutamine + H2O = L-glutamate + NH4(+)</text>
        <dbReference type="Rhea" id="RHEA:15889"/>
        <dbReference type="ChEBI" id="CHEBI:15377"/>
        <dbReference type="ChEBI" id="CHEBI:28938"/>
        <dbReference type="ChEBI" id="CHEBI:29985"/>
        <dbReference type="ChEBI" id="CHEBI:58359"/>
        <dbReference type="EC" id="3.5.1.2"/>
    </reaction>
</comment>
<evidence type="ECO:0000259" key="12">
    <source>
        <dbReference type="Pfam" id="PF00117"/>
    </source>
</evidence>
<comment type="subcellular location">
    <subcellularLocation>
        <location evidence="10">Cytoplasm</location>
    </subcellularLocation>
</comment>
<accession>A0A841PT16</accession>
<comment type="caution">
    <text evidence="13">The sequence shown here is derived from an EMBL/GenBank/DDBJ whole genome shotgun (WGS) entry which is preliminary data.</text>
</comment>
<protein>
    <recommendedName>
        <fullName evidence="10">Imidazole glycerol phosphate synthase subunit HisH</fullName>
        <ecNumber evidence="10">4.3.2.10</ecNumber>
    </recommendedName>
    <alternativeName>
        <fullName evidence="10">IGP synthase glutaminase subunit</fullName>
        <ecNumber evidence="10">3.5.1.2</ecNumber>
    </alternativeName>
    <alternativeName>
        <fullName evidence="10">IGP synthase subunit HisH</fullName>
    </alternativeName>
    <alternativeName>
        <fullName evidence="10">ImGP synthase subunit HisH</fullName>
        <shortName evidence="10">IGPS subunit HisH</shortName>
    </alternativeName>
</protein>
<evidence type="ECO:0000313" key="13">
    <source>
        <dbReference type="EMBL" id="MBB6450336.1"/>
    </source>
</evidence>
<organism evidence="13 14">
    <name type="scientific">Geomicrobium halophilum</name>
    <dbReference type="NCBI Taxonomy" id="549000"/>
    <lineage>
        <taxon>Bacteria</taxon>
        <taxon>Bacillati</taxon>
        <taxon>Bacillota</taxon>
        <taxon>Bacilli</taxon>
        <taxon>Bacillales</taxon>
        <taxon>Geomicrobium</taxon>
    </lineage>
</organism>
<keyword evidence="4 10" id="KW-0378">Hydrolase</keyword>
<comment type="catalytic activity">
    <reaction evidence="8 10">
        <text>5-[(5-phospho-1-deoxy-D-ribulos-1-ylimino)methylamino]-1-(5-phospho-beta-D-ribosyl)imidazole-4-carboxamide + L-glutamine = D-erythro-1-(imidazol-4-yl)glycerol 3-phosphate + 5-amino-1-(5-phospho-beta-D-ribosyl)imidazole-4-carboxamide + L-glutamate + H(+)</text>
        <dbReference type="Rhea" id="RHEA:24793"/>
        <dbReference type="ChEBI" id="CHEBI:15378"/>
        <dbReference type="ChEBI" id="CHEBI:29985"/>
        <dbReference type="ChEBI" id="CHEBI:58278"/>
        <dbReference type="ChEBI" id="CHEBI:58359"/>
        <dbReference type="ChEBI" id="CHEBI:58475"/>
        <dbReference type="ChEBI" id="CHEBI:58525"/>
        <dbReference type="EC" id="4.3.2.10"/>
    </reaction>
</comment>
<comment type="function">
    <text evidence="10">IGPS catalyzes the conversion of PRFAR and glutamine to IGP, AICAR and glutamate. The HisH subunit catalyzes the hydrolysis of glutamine to glutamate and ammonia as part of the synthesis of IGP and AICAR. The resulting ammonia molecule is channeled to the active site of HisF.</text>
</comment>
<dbReference type="PROSITE" id="PS51273">
    <property type="entry name" value="GATASE_TYPE_1"/>
    <property type="match status" value="1"/>
</dbReference>
<keyword evidence="3 10" id="KW-0028">Amino-acid biosynthesis</keyword>
<dbReference type="UniPathway" id="UPA00031">
    <property type="reaction ID" value="UER00010"/>
</dbReference>
<feature type="active site" description="Nucleophile" evidence="10 11">
    <location>
        <position position="79"/>
    </location>
</feature>
<dbReference type="GO" id="GO:0000107">
    <property type="term" value="F:imidazoleglycerol-phosphate synthase activity"/>
    <property type="evidence" value="ECO:0007669"/>
    <property type="project" value="UniProtKB-UniRule"/>
</dbReference>
<dbReference type="InterPro" id="IPR010139">
    <property type="entry name" value="Imidazole-glycPsynth_HisH"/>
</dbReference>
<dbReference type="EC" id="4.3.2.10" evidence="10"/>
<keyword evidence="6 10" id="KW-0368">Histidine biosynthesis</keyword>
<evidence type="ECO:0000256" key="10">
    <source>
        <dbReference type="HAMAP-Rule" id="MF_00278"/>
    </source>
</evidence>
<keyword evidence="13" id="KW-0808">Transferase</keyword>
<feature type="active site" evidence="10 11">
    <location>
        <position position="189"/>
    </location>
</feature>
<dbReference type="AlphaFoldDB" id="A0A841PT16"/>
<dbReference type="SUPFAM" id="SSF52317">
    <property type="entry name" value="Class I glutamine amidotransferase-like"/>
    <property type="match status" value="1"/>
</dbReference>
<keyword evidence="7 10" id="KW-0456">Lyase</keyword>
<dbReference type="RefSeq" id="WP_184404390.1">
    <property type="nucleotide sequence ID" value="NZ_JACHHJ010000003.1"/>
</dbReference>
<dbReference type="PANTHER" id="PTHR42701:SF1">
    <property type="entry name" value="IMIDAZOLE GLYCEROL PHOSPHATE SYNTHASE SUBUNIT HISH"/>
    <property type="match status" value="1"/>
</dbReference>
<dbReference type="InterPro" id="IPR029062">
    <property type="entry name" value="Class_I_gatase-like"/>
</dbReference>
<evidence type="ECO:0000256" key="7">
    <source>
        <dbReference type="ARBA" id="ARBA00023239"/>
    </source>
</evidence>
<evidence type="ECO:0000256" key="3">
    <source>
        <dbReference type="ARBA" id="ARBA00022605"/>
    </source>
</evidence>
<sequence>MIGIVDYGMGNLHSVSKALERLDTPYVLSEDLDTLSACEGLILPGVGSFKDAMAILRKKKMDVMIQQWVKEGHPLLGICLGMQLLFAESEENGYTEGLDILPGRVRRFAGKTRAGVRYKVPHMGWNILRYQQPNQPLVKGAEEGHVYFVHSYVVHADTPDVVIATANYDGEVPAIVGRHHVFGTQFHPEKSSILGMQLLNNYVQYVQERQGERSDSF</sequence>
<feature type="active site" evidence="10 11">
    <location>
        <position position="187"/>
    </location>
</feature>
<dbReference type="GO" id="GO:0004359">
    <property type="term" value="F:glutaminase activity"/>
    <property type="evidence" value="ECO:0007669"/>
    <property type="project" value="UniProtKB-EC"/>
</dbReference>
<dbReference type="EC" id="3.5.1.2" evidence="10"/>
<dbReference type="HAMAP" id="MF_00278">
    <property type="entry name" value="HisH"/>
    <property type="match status" value="1"/>
</dbReference>
<evidence type="ECO:0000256" key="11">
    <source>
        <dbReference type="PIRSR" id="PIRSR000495-1"/>
    </source>
</evidence>
<evidence type="ECO:0000256" key="4">
    <source>
        <dbReference type="ARBA" id="ARBA00022801"/>
    </source>
</evidence>
<dbReference type="GO" id="GO:0016829">
    <property type="term" value="F:lyase activity"/>
    <property type="evidence" value="ECO:0007669"/>
    <property type="project" value="UniProtKB-KW"/>
</dbReference>
<dbReference type="EMBL" id="JACHHJ010000003">
    <property type="protein sequence ID" value="MBB6450336.1"/>
    <property type="molecule type" value="Genomic_DNA"/>
</dbReference>
<evidence type="ECO:0000256" key="1">
    <source>
        <dbReference type="ARBA" id="ARBA00005091"/>
    </source>
</evidence>
<feature type="domain" description="Glutamine amidotransferase" evidence="12">
    <location>
        <begin position="4"/>
        <end position="194"/>
    </location>
</feature>
<dbReference type="Pfam" id="PF00117">
    <property type="entry name" value="GATase"/>
    <property type="match status" value="1"/>
</dbReference>
<dbReference type="GO" id="GO:0005737">
    <property type="term" value="C:cytoplasm"/>
    <property type="evidence" value="ECO:0007669"/>
    <property type="project" value="UniProtKB-SubCell"/>
</dbReference>
<evidence type="ECO:0000256" key="2">
    <source>
        <dbReference type="ARBA" id="ARBA00011152"/>
    </source>
</evidence>
<keyword evidence="14" id="KW-1185">Reference proteome</keyword>
<dbReference type="PANTHER" id="PTHR42701">
    <property type="entry name" value="IMIDAZOLE GLYCEROL PHOSPHATE SYNTHASE SUBUNIT HISH"/>
    <property type="match status" value="1"/>
</dbReference>
<name>A0A841PT16_9BACL</name>
<keyword evidence="13" id="KW-0328">Glycosyltransferase</keyword>
<keyword evidence="10" id="KW-0963">Cytoplasm</keyword>
<evidence type="ECO:0000256" key="5">
    <source>
        <dbReference type="ARBA" id="ARBA00022962"/>
    </source>
</evidence>
<dbReference type="Proteomes" id="UP000568839">
    <property type="component" value="Unassembled WGS sequence"/>
</dbReference>
<dbReference type="Gene3D" id="3.40.50.880">
    <property type="match status" value="1"/>
</dbReference>
<evidence type="ECO:0000256" key="8">
    <source>
        <dbReference type="ARBA" id="ARBA00047838"/>
    </source>
</evidence>
<keyword evidence="5 10" id="KW-0315">Glutamine amidotransferase</keyword>
<evidence type="ECO:0000256" key="6">
    <source>
        <dbReference type="ARBA" id="ARBA00023102"/>
    </source>
</evidence>
<evidence type="ECO:0000256" key="9">
    <source>
        <dbReference type="ARBA" id="ARBA00049534"/>
    </source>
</evidence>
<dbReference type="CDD" id="cd01748">
    <property type="entry name" value="GATase1_IGP_Synthase"/>
    <property type="match status" value="1"/>
</dbReference>
<proteinExistence type="inferred from homology"/>
<evidence type="ECO:0000313" key="14">
    <source>
        <dbReference type="Proteomes" id="UP000568839"/>
    </source>
</evidence>
<dbReference type="InterPro" id="IPR017926">
    <property type="entry name" value="GATASE"/>
</dbReference>
<comment type="pathway">
    <text evidence="1 10">Amino-acid biosynthesis; L-histidine biosynthesis; L-histidine from 5-phospho-alpha-D-ribose 1-diphosphate: step 5/9.</text>
</comment>
<dbReference type="PIRSF" id="PIRSF000495">
    <property type="entry name" value="Amidotransf_hisH"/>
    <property type="match status" value="1"/>
</dbReference>
<dbReference type="GO" id="GO:0000105">
    <property type="term" value="P:L-histidine biosynthetic process"/>
    <property type="evidence" value="ECO:0007669"/>
    <property type="project" value="UniProtKB-UniRule"/>
</dbReference>
<reference evidence="13 14" key="1">
    <citation type="submission" date="2020-08" db="EMBL/GenBank/DDBJ databases">
        <title>Genomic Encyclopedia of Type Strains, Phase IV (KMG-IV): sequencing the most valuable type-strain genomes for metagenomic binning, comparative biology and taxonomic classification.</title>
        <authorList>
            <person name="Goeker M."/>
        </authorList>
    </citation>
    <scope>NUCLEOTIDE SEQUENCE [LARGE SCALE GENOMIC DNA]</scope>
    <source>
        <strain evidence="13 14">DSM 21769</strain>
    </source>
</reference>
<gene>
    <name evidence="10" type="primary">hisH</name>
    <name evidence="13" type="ORF">HNR44_002319</name>
</gene>